<feature type="transmembrane region" description="Helical" evidence="7">
    <location>
        <begin position="380"/>
        <end position="401"/>
    </location>
</feature>
<dbReference type="InterPro" id="IPR001991">
    <property type="entry name" value="Na-dicarboxylate_symporter"/>
</dbReference>
<organism evidence="8 9">
    <name type="scientific">Undibacterium fentianense</name>
    <dbReference type="NCBI Taxonomy" id="2828728"/>
    <lineage>
        <taxon>Bacteria</taxon>
        <taxon>Pseudomonadati</taxon>
        <taxon>Pseudomonadota</taxon>
        <taxon>Betaproteobacteria</taxon>
        <taxon>Burkholderiales</taxon>
        <taxon>Oxalobacteraceae</taxon>
        <taxon>Undibacterium</taxon>
    </lineage>
</organism>
<comment type="caution">
    <text evidence="8">The sequence shown here is derived from an EMBL/GenBank/DDBJ whole genome shotgun (WGS) entry which is preliminary data.</text>
</comment>
<dbReference type="PRINTS" id="PR00173">
    <property type="entry name" value="EDTRNSPORT"/>
</dbReference>
<evidence type="ECO:0000256" key="1">
    <source>
        <dbReference type="ARBA" id="ARBA00004651"/>
    </source>
</evidence>
<dbReference type="PANTHER" id="PTHR42865:SF7">
    <property type="entry name" value="PROTON_GLUTAMATE-ASPARTATE SYMPORTER"/>
    <property type="match status" value="1"/>
</dbReference>
<reference evidence="8" key="1">
    <citation type="submission" date="2021-04" db="EMBL/GenBank/DDBJ databases">
        <title>novel species isolated from subtropical streams in China.</title>
        <authorList>
            <person name="Lu H."/>
        </authorList>
    </citation>
    <scope>NUCLEOTIDE SEQUENCE</scope>
    <source>
        <strain evidence="8">FT137W</strain>
    </source>
</reference>
<feature type="transmembrane region" description="Helical" evidence="7">
    <location>
        <begin position="85"/>
        <end position="111"/>
    </location>
</feature>
<keyword evidence="5 7" id="KW-1133">Transmembrane helix</keyword>
<feature type="transmembrane region" description="Helical" evidence="7">
    <location>
        <begin position="272"/>
        <end position="292"/>
    </location>
</feature>
<dbReference type="GO" id="GO:0005886">
    <property type="term" value="C:plasma membrane"/>
    <property type="evidence" value="ECO:0007669"/>
    <property type="project" value="UniProtKB-SubCell"/>
</dbReference>
<dbReference type="EMBL" id="JAGSPJ010000002">
    <property type="protein sequence ID" value="MBR7799883.1"/>
    <property type="molecule type" value="Genomic_DNA"/>
</dbReference>
<sequence length="427" mass="45815">MNTSTQSISSPHTSTLRNYADILLLLSGIAVGSGIGLIFGKQVESIKFIGDIFLNLLFTAIIPLVFFTIASSVANLQTSSQLGKLFGIVAGVFLSTVLISALVMMAVMLMFPIDQDNSLRSMAAQALIDNPTNAAHSSGTSLTQVLTVNDFFELMARKNMLALILISLLVGFASLRAGEKGKVFAQFLDSTNEVMKQLLGLIMKTAPLGLGAYFAYQVGVFGPQLLGIYFHPLALYYLTCAVYFVVFFSLYAYFAGGQLGLRVFWKNNLTPAITAIGTCSSIATIPANLLAAEKMRIPEHIRNIVIPLGAPIHKDGSSMSSIIKLALLFAMFGQDFSAPQMFFAIMGITVIVSIVEGGIPNGGYIGEIFAITAFGFPMEQALPVAMVIGTLVDPIATLLNANGDLVSSMMVARVAEGKDWLRSRMKE</sequence>
<name>A0A941E707_9BURK</name>
<protein>
    <submittedName>
        <fullName evidence="8">Dicarboxylate/amino acid:cation symporter</fullName>
    </submittedName>
</protein>
<keyword evidence="6 7" id="KW-0472">Membrane</keyword>
<evidence type="ECO:0000256" key="5">
    <source>
        <dbReference type="ARBA" id="ARBA00022989"/>
    </source>
</evidence>
<dbReference type="Gene3D" id="1.10.3860.10">
    <property type="entry name" value="Sodium:dicarboxylate symporter"/>
    <property type="match status" value="1"/>
</dbReference>
<evidence type="ECO:0000313" key="8">
    <source>
        <dbReference type="EMBL" id="MBR7799883.1"/>
    </source>
</evidence>
<proteinExistence type="predicted"/>
<evidence type="ECO:0000256" key="2">
    <source>
        <dbReference type="ARBA" id="ARBA00022448"/>
    </source>
</evidence>
<dbReference type="GO" id="GO:0006835">
    <property type="term" value="P:dicarboxylic acid transport"/>
    <property type="evidence" value="ECO:0007669"/>
    <property type="project" value="TreeGrafter"/>
</dbReference>
<feature type="transmembrane region" description="Helical" evidence="7">
    <location>
        <begin position="160"/>
        <end position="178"/>
    </location>
</feature>
<dbReference type="Proteomes" id="UP000678545">
    <property type="component" value="Unassembled WGS sequence"/>
</dbReference>
<feature type="transmembrane region" description="Helical" evidence="7">
    <location>
        <begin position="52"/>
        <end position="73"/>
    </location>
</feature>
<keyword evidence="9" id="KW-1185">Reference proteome</keyword>
<feature type="transmembrane region" description="Helical" evidence="7">
    <location>
        <begin position="20"/>
        <end position="40"/>
    </location>
</feature>
<dbReference type="Pfam" id="PF00375">
    <property type="entry name" value="SDF"/>
    <property type="match status" value="1"/>
</dbReference>
<dbReference type="PANTHER" id="PTHR42865">
    <property type="entry name" value="PROTON/GLUTAMATE-ASPARTATE SYMPORTER"/>
    <property type="match status" value="1"/>
</dbReference>
<evidence type="ECO:0000256" key="3">
    <source>
        <dbReference type="ARBA" id="ARBA00022475"/>
    </source>
</evidence>
<dbReference type="InterPro" id="IPR036458">
    <property type="entry name" value="Na:dicarbo_symporter_sf"/>
</dbReference>
<keyword evidence="3" id="KW-1003">Cell membrane</keyword>
<accession>A0A941E707</accession>
<dbReference type="GO" id="GO:0015293">
    <property type="term" value="F:symporter activity"/>
    <property type="evidence" value="ECO:0007669"/>
    <property type="project" value="UniProtKB-KW"/>
</dbReference>
<evidence type="ECO:0000256" key="6">
    <source>
        <dbReference type="ARBA" id="ARBA00023136"/>
    </source>
</evidence>
<evidence type="ECO:0000313" key="9">
    <source>
        <dbReference type="Proteomes" id="UP000678545"/>
    </source>
</evidence>
<comment type="subcellular location">
    <subcellularLocation>
        <location evidence="1">Cell membrane</location>
        <topology evidence="1">Multi-pass membrane protein</topology>
    </subcellularLocation>
</comment>
<feature type="transmembrane region" description="Helical" evidence="7">
    <location>
        <begin position="198"/>
        <end position="216"/>
    </location>
</feature>
<keyword evidence="2" id="KW-0813">Transport</keyword>
<feature type="transmembrane region" description="Helical" evidence="7">
    <location>
        <begin position="228"/>
        <end position="252"/>
    </location>
</feature>
<keyword evidence="4 7" id="KW-0812">Transmembrane</keyword>
<evidence type="ECO:0000256" key="4">
    <source>
        <dbReference type="ARBA" id="ARBA00022692"/>
    </source>
</evidence>
<feature type="transmembrane region" description="Helical" evidence="7">
    <location>
        <begin position="341"/>
        <end position="360"/>
    </location>
</feature>
<gene>
    <name evidence="8" type="ORF">KDM90_07730</name>
</gene>
<dbReference type="RefSeq" id="WP_212674989.1">
    <property type="nucleotide sequence ID" value="NZ_JAGSPJ010000002.1"/>
</dbReference>
<evidence type="ECO:0000256" key="7">
    <source>
        <dbReference type="SAM" id="Phobius"/>
    </source>
</evidence>
<dbReference type="AlphaFoldDB" id="A0A941E707"/>
<dbReference type="SUPFAM" id="SSF118215">
    <property type="entry name" value="Proton glutamate symport protein"/>
    <property type="match status" value="1"/>
</dbReference>